<feature type="transmembrane region" description="Helical" evidence="2">
    <location>
        <begin position="201"/>
        <end position="219"/>
    </location>
</feature>
<feature type="transmembrane region" description="Helical" evidence="2">
    <location>
        <begin position="445"/>
        <end position="464"/>
    </location>
</feature>
<feature type="transmembrane region" description="Helical" evidence="2">
    <location>
        <begin position="290"/>
        <end position="312"/>
    </location>
</feature>
<feature type="transmembrane region" description="Helical" evidence="2">
    <location>
        <begin position="160"/>
        <end position="181"/>
    </location>
</feature>
<dbReference type="PANTHER" id="PTHR11328:SF24">
    <property type="entry name" value="MAJOR FACILITATOR SUPERFAMILY (MFS) PROFILE DOMAIN-CONTAINING PROTEIN"/>
    <property type="match status" value="1"/>
</dbReference>
<dbReference type="RefSeq" id="WP_211940115.1">
    <property type="nucleotide sequence ID" value="NZ_CP073078.1"/>
</dbReference>
<sequence>MRDTARVAAAPAAAPPVTRATKIFYGFGSIAYGIKDNGFQTFVLLFYNQLVGLPADWVGEAIFIALLIDAFMDPVIGQMSDHWRSRWGRRHPFMYFSAVPVAISYVLVWNPPHTSRGLLFAYLLVVAVVVRTFITFYEIPSSALSAELTQDYDERTSILGYRYFFGWFGGLGMVFLAYAVFLRPTAKYPVGQLNPDGYLRYGMTAAVLMLAAILISAAGTHKRIPWLRQPPAHAPRSLSGLLREMFATLSHRSFLMMVLVGLFAAMGQGLNFALALYFNTYLWELSAAQILIVTSTVLAGALMATMLAPLASRRMGKKAAAMLLLVLGIAAGVTPITLRMLGHFPANHTPLLLPSLMLAVAIAASFAIGAAILISSMIADVVEDSEVRTGRRSEGLFFAANSFVQKAVTGFGLMLSGLILAAAHFPAHAKPGHLPPGVLERLTLIYVPSYVGLYAIALGFLALYKIDRAGHEANLVRLAQAAAAAEIGEEIEHIRTLS</sequence>
<evidence type="ECO:0000313" key="4">
    <source>
        <dbReference type="Proteomes" id="UP000676409"/>
    </source>
</evidence>
<protein>
    <submittedName>
        <fullName evidence="3">MFS transporter</fullName>
    </submittedName>
</protein>
<dbReference type="InterPro" id="IPR036259">
    <property type="entry name" value="MFS_trans_sf"/>
</dbReference>
<keyword evidence="4" id="KW-1185">Reference proteome</keyword>
<keyword evidence="2" id="KW-1133">Transmembrane helix</keyword>
<feature type="transmembrane region" description="Helical" evidence="2">
    <location>
        <begin position="319"/>
        <end position="338"/>
    </location>
</feature>
<evidence type="ECO:0000256" key="2">
    <source>
        <dbReference type="SAM" id="Phobius"/>
    </source>
</evidence>
<proteinExistence type="inferred from homology"/>
<dbReference type="GO" id="GO:0015293">
    <property type="term" value="F:symporter activity"/>
    <property type="evidence" value="ECO:0007669"/>
    <property type="project" value="InterPro"/>
</dbReference>
<dbReference type="GO" id="GO:0005886">
    <property type="term" value="C:plasma membrane"/>
    <property type="evidence" value="ECO:0007669"/>
    <property type="project" value="TreeGrafter"/>
</dbReference>
<comment type="similarity">
    <text evidence="1">Belongs to the sodium:galactoside symporter (TC 2.A.2) family.</text>
</comment>
<keyword evidence="2" id="KW-0812">Transmembrane</keyword>
<dbReference type="Proteomes" id="UP000676409">
    <property type="component" value="Chromosome"/>
</dbReference>
<dbReference type="GO" id="GO:0008643">
    <property type="term" value="P:carbohydrate transport"/>
    <property type="evidence" value="ECO:0007669"/>
    <property type="project" value="InterPro"/>
</dbReference>
<name>A0A975G3E1_9CAUL</name>
<evidence type="ECO:0000256" key="1">
    <source>
        <dbReference type="ARBA" id="ARBA00009617"/>
    </source>
</evidence>
<feature type="transmembrane region" description="Helical" evidence="2">
    <location>
        <begin position="254"/>
        <end position="278"/>
    </location>
</feature>
<dbReference type="KEGG" id="caul:KCG34_09460"/>
<feature type="transmembrane region" description="Helical" evidence="2">
    <location>
        <begin position="117"/>
        <end position="139"/>
    </location>
</feature>
<reference evidence="3" key="1">
    <citation type="submission" date="2021-04" db="EMBL/GenBank/DDBJ databases">
        <title>The complete genome sequence of Caulobacter sp. S6.</title>
        <authorList>
            <person name="Tang Y."/>
            <person name="Ouyang W."/>
            <person name="Liu Q."/>
            <person name="Huang B."/>
            <person name="Guo Z."/>
            <person name="Lei P."/>
        </authorList>
    </citation>
    <scope>NUCLEOTIDE SEQUENCE</scope>
    <source>
        <strain evidence="3">S6</strain>
    </source>
</reference>
<dbReference type="EMBL" id="CP073078">
    <property type="protein sequence ID" value="QUD90064.1"/>
    <property type="molecule type" value="Genomic_DNA"/>
</dbReference>
<feature type="transmembrane region" description="Helical" evidence="2">
    <location>
        <begin position="93"/>
        <end position="111"/>
    </location>
</feature>
<dbReference type="Gene3D" id="1.20.1250.20">
    <property type="entry name" value="MFS general substrate transporter like domains"/>
    <property type="match status" value="2"/>
</dbReference>
<feature type="transmembrane region" description="Helical" evidence="2">
    <location>
        <begin position="358"/>
        <end position="382"/>
    </location>
</feature>
<feature type="transmembrane region" description="Helical" evidence="2">
    <location>
        <begin position="403"/>
        <end position="425"/>
    </location>
</feature>
<organism evidence="3 4">
    <name type="scientific">Phenylobacterium montanum</name>
    <dbReference type="NCBI Taxonomy" id="2823693"/>
    <lineage>
        <taxon>Bacteria</taxon>
        <taxon>Pseudomonadati</taxon>
        <taxon>Pseudomonadota</taxon>
        <taxon>Alphaproteobacteria</taxon>
        <taxon>Caulobacterales</taxon>
        <taxon>Caulobacteraceae</taxon>
        <taxon>Phenylobacterium</taxon>
    </lineage>
</organism>
<dbReference type="SUPFAM" id="SSF103473">
    <property type="entry name" value="MFS general substrate transporter"/>
    <property type="match status" value="1"/>
</dbReference>
<keyword evidence="2" id="KW-0472">Membrane</keyword>
<dbReference type="InterPro" id="IPR039672">
    <property type="entry name" value="MFS_2"/>
</dbReference>
<gene>
    <name evidence="3" type="ORF">KCG34_09460</name>
</gene>
<accession>A0A975G3E1</accession>
<dbReference type="PANTHER" id="PTHR11328">
    <property type="entry name" value="MAJOR FACILITATOR SUPERFAMILY DOMAIN-CONTAINING PROTEIN"/>
    <property type="match status" value="1"/>
</dbReference>
<dbReference type="AlphaFoldDB" id="A0A975G3E1"/>
<evidence type="ECO:0000313" key="3">
    <source>
        <dbReference type="EMBL" id="QUD90064.1"/>
    </source>
</evidence>
<dbReference type="Pfam" id="PF13347">
    <property type="entry name" value="MFS_2"/>
    <property type="match status" value="1"/>
</dbReference>